<dbReference type="Proteomes" id="UP000887574">
    <property type="component" value="Unplaced"/>
</dbReference>
<keyword evidence="1" id="KW-0732">Signal</keyword>
<accession>A0A915DEJ5</accession>
<feature type="signal peptide" evidence="1">
    <location>
        <begin position="1"/>
        <end position="21"/>
    </location>
</feature>
<feature type="chain" id="PRO_5037433827" evidence="1">
    <location>
        <begin position="22"/>
        <end position="141"/>
    </location>
</feature>
<dbReference type="AlphaFoldDB" id="A0A915DEJ5"/>
<keyword evidence="2" id="KW-1185">Reference proteome</keyword>
<reference evidence="3" key="1">
    <citation type="submission" date="2022-11" db="UniProtKB">
        <authorList>
            <consortium name="WormBaseParasite"/>
        </authorList>
    </citation>
    <scope>IDENTIFICATION</scope>
</reference>
<organism evidence="2 3">
    <name type="scientific">Ditylenchus dipsaci</name>
    <dbReference type="NCBI Taxonomy" id="166011"/>
    <lineage>
        <taxon>Eukaryota</taxon>
        <taxon>Metazoa</taxon>
        <taxon>Ecdysozoa</taxon>
        <taxon>Nematoda</taxon>
        <taxon>Chromadorea</taxon>
        <taxon>Rhabditida</taxon>
        <taxon>Tylenchina</taxon>
        <taxon>Tylenchomorpha</taxon>
        <taxon>Sphaerularioidea</taxon>
        <taxon>Anguinidae</taxon>
        <taxon>Anguininae</taxon>
        <taxon>Ditylenchus</taxon>
    </lineage>
</organism>
<evidence type="ECO:0000256" key="1">
    <source>
        <dbReference type="SAM" id="SignalP"/>
    </source>
</evidence>
<dbReference type="WBParaSite" id="jg19092">
    <property type="protein sequence ID" value="jg19092"/>
    <property type="gene ID" value="jg19092"/>
</dbReference>
<evidence type="ECO:0000313" key="2">
    <source>
        <dbReference type="Proteomes" id="UP000887574"/>
    </source>
</evidence>
<name>A0A915DEJ5_9BILA</name>
<proteinExistence type="predicted"/>
<protein>
    <submittedName>
        <fullName evidence="3">Uncharacterized protein</fullName>
    </submittedName>
</protein>
<evidence type="ECO:0000313" key="3">
    <source>
        <dbReference type="WBParaSite" id="jg19092"/>
    </source>
</evidence>
<sequence>MTLVAIVLVVAVAIFMPLVQACIPTGSSSGGCNCAQNSGCGPCVAPPPPPPVCNDCSYSRDAASASGLGCGRPQCTNTNYAAPVSAPILPLPPPPPPPIYSPPPINLPPLNIPFLTIWMPAPPASNTLINKTNKSMPKYHL</sequence>